<evidence type="ECO:0000313" key="5">
    <source>
        <dbReference type="EMBL" id="WCO68542.1"/>
    </source>
</evidence>
<feature type="domain" description="Ketoreductase" evidence="4">
    <location>
        <begin position="271"/>
        <end position="439"/>
    </location>
</feature>
<dbReference type="Gene3D" id="3.40.50.720">
    <property type="entry name" value="NAD(P)-binding Rossmann-like Domain"/>
    <property type="match status" value="2"/>
</dbReference>
<name>A0AAF0BV67_9ACTN</name>
<dbReference type="SMART" id="SM00822">
    <property type="entry name" value="PKS_KR"/>
    <property type="match status" value="1"/>
</dbReference>
<dbReference type="Pfam" id="PF02719">
    <property type="entry name" value="Polysacc_synt_2"/>
    <property type="match status" value="1"/>
</dbReference>
<feature type="transmembrane region" description="Helical" evidence="3">
    <location>
        <begin position="34"/>
        <end position="54"/>
    </location>
</feature>
<sequence length="606" mass="63904">MIAADVACVVVAIQVALVVRYDGSVPAGRVEDSIPAVLVAVAAQVLLGALTGLYRGHYRPASFEEMMIVAKTTVASTTVVVVSDLFLLDRSIPVTVAVAYGPLTLLGASVVRWIWRADQERRIRASSDGAAPLLVAGAGEAGAQIVAQLLRTRDCPYRPVALVDDDPAKRRLRVHGVPVGGTSRDLVAVAEAHGARTVLLAMPSVESAVIRDLTAAAEDAGLAVLTLPSVVEIFGGQVGIADIRPVTEEDLLGRVKVDIDIDAVADYLTGRTVLVTGAGGSIGRELCRQVHRFAPAQMVMLDRDESALHGTELALRGRATLDTRDLVVCDIRDVDRLQEVFDEHRPEVVFHAAALKHLPLLEMHPGEAVKSNCTGTDNVLRAAAAHGVDRFVNVSTDKAADPTSVLGLSKRVAERLTAHWALQGDGTYLSVRFGNVLGSRGSVLTTFRAQVDAGGPITVTHPDVTRFFMTIEEAVTLVIQAGALDLDGHALVLDMGSPVKIDDVARRLAAAADRPIDITYTGLRPGEKLHEVLLSSGEEGASTCHPLITEVPVPPLDPGRLAAVATAGVTQVVDQLRDLLADEAVRDPAPPPPPTSVPTGPADTSV</sequence>
<dbReference type="Proteomes" id="UP001216390">
    <property type="component" value="Chromosome"/>
</dbReference>
<proteinExistence type="inferred from homology"/>
<dbReference type="SUPFAM" id="SSF51735">
    <property type="entry name" value="NAD(P)-binding Rossmann-fold domains"/>
    <property type="match status" value="2"/>
</dbReference>
<evidence type="ECO:0000256" key="2">
    <source>
        <dbReference type="SAM" id="MobiDB-lite"/>
    </source>
</evidence>
<dbReference type="Pfam" id="PF13727">
    <property type="entry name" value="CoA_binding_3"/>
    <property type="match status" value="1"/>
</dbReference>
<organism evidence="5 6">
    <name type="scientific">Iamia majanohamensis</name>
    <dbReference type="NCBI Taxonomy" id="467976"/>
    <lineage>
        <taxon>Bacteria</taxon>
        <taxon>Bacillati</taxon>
        <taxon>Actinomycetota</taxon>
        <taxon>Acidimicrobiia</taxon>
        <taxon>Acidimicrobiales</taxon>
        <taxon>Iamiaceae</taxon>
        <taxon>Iamia</taxon>
    </lineage>
</organism>
<keyword evidence="3" id="KW-0812">Transmembrane</keyword>
<evidence type="ECO:0000259" key="4">
    <source>
        <dbReference type="SMART" id="SM00822"/>
    </source>
</evidence>
<dbReference type="InterPro" id="IPR051203">
    <property type="entry name" value="Polysaccharide_Synthase-Rel"/>
</dbReference>
<dbReference type="InterPro" id="IPR003869">
    <property type="entry name" value="Polysac_CapD-like"/>
</dbReference>
<dbReference type="AlphaFoldDB" id="A0AAF0BV67"/>
<dbReference type="PANTHER" id="PTHR43318">
    <property type="entry name" value="UDP-N-ACETYLGLUCOSAMINE 4,6-DEHYDRATASE"/>
    <property type="match status" value="1"/>
</dbReference>
<accession>A0AAF0BV67</accession>
<protein>
    <submittedName>
        <fullName evidence="5">Nucleoside-diphosphate sugar epimerase/dehydratase</fullName>
    </submittedName>
</protein>
<dbReference type="InterPro" id="IPR057326">
    <property type="entry name" value="KR_dom"/>
</dbReference>
<dbReference type="InterPro" id="IPR036291">
    <property type="entry name" value="NAD(P)-bd_dom_sf"/>
</dbReference>
<keyword evidence="3" id="KW-1133">Transmembrane helix</keyword>
<reference evidence="5" key="1">
    <citation type="submission" date="2023-01" db="EMBL/GenBank/DDBJ databases">
        <title>The diversity of Class Acidimicrobiia in South China Sea sediment environments and the proposal of Iamia marina sp. nov., a novel species of the genus Iamia.</title>
        <authorList>
            <person name="He Y."/>
            <person name="Tian X."/>
        </authorList>
    </citation>
    <scope>NUCLEOTIDE SEQUENCE</scope>
    <source>
        <strain evidence="5">DSM 19957</strain>
    </source>
</reference>
<keyword evidence="6" id="KW-1185">Reference proteome</keyword>
<evidence type="ECO:0000256" key="3">
    <source>
        <dbReference type="SAM" id="Phobius"/>
    </source>
</evidence>
<dbReference type="CDD" id="cd05237">
    <property type="entry name" value="UDP_invert_4-6DH_SDR_e"/>
    <property type="match status" value="1"/>
</dbReference>
<feature type="transmembrane region" description="Helical" evidence="3">
    <location>
        <begin position="66"/>
        <end position="88"/>
    </location>
</feature>
<comment type="similarity">
    <text evidence="1">Belongs to the polysaccharide synthase family.</text>
</comment>
<dbReference type="RefSeq" id="WP_272738058.1">
    <property type="nucleotide sequence ID" value="NZ_CP116942.1"/>
</dbReference>
<dbReference type="EMBL" id="CP116942">
    <property type="protein sequence ID" value="WCO68542.1"/>
    <property type="molecule type" value="Genomic_DNA"/>
</dbReference>
<feature type="transmembrane region" description="Helical" evidence="3">
    <location>
        <begin position="94"/>
        <end position="115"/>
    </location>
</feature>
<feature type="compositionally biased region" description="Low complexity" evidence="2">
    <location>
        <begin position="597"/>
        <end position="606"/>
    </location>
</feature>
<evidence type="ECO:0000256" key="1">
    <source>
        <dbReference type="ARBA" id="ARBA00007430"/>
    </source>
</evidence>
<gene>
    <name evidence="5" type="ORF">PO878_07350</name>
</gene>
<feature type="region of interest" description="Disordered" evidence="2">
    <location>
        <begin position="581"/>
        <end position="606"/>
    </location>
</feature>
<dbReference type="PANTHER" id="PTHR43318:SF1">
    <property type="entry name" value="POLYSACCHARIDE BIOSYNTHESIS PROTEIN EPSC-RELATED"/>
    <property type="match status" value="1"/>
</dbReference>
<dbReference type="KEGG" id="ima:PO878_07350"/>
<evidence type="ECO:0000313" key="6">
    <source>
        <dbReference type="Proteomes" id="UP001216390"/>
    </source>
</evidence>
<keyword evidence="3" id="KW-0472">Membrane</keyword>